<name>A0AAW2U2W1_9LAMI</name>
<proteinExistence type="predicted"/>
<organism evidence="1">
    <name type="scientific">Sesamum latifolium</name>
    <dbReference type="NCBI Taxonomy" id="2727402"/>
    <lineage>
        <taxon>Eukaryota</taxon>
        <taxon>Viridiplantae</taxon>
        <taxon>Streptophyta</taxon>
        <taxon>Embryophyta</taxon>
        <taxon>Tracheophyta</taxon>
        <taxon>Spermatophyta</taxon>
        <taxon>Magnoliopsida</taxon>
        <taxon>eudicotyledons</taxon>
        <taxon>Gunneridae</taxon>
        <taxon>Pentapetalae</taxon>
        <taxon>asterids</taxon>
        <taxon>lamiids</taxon>
        <taxon>Lamiales</taxon>
        <taxon>Pedaliaceae</taxon>
        <taxon>Sesamum</taxon>
    </lineage>
</organism>
<sequence length="58" mass="6155">MTEGLGFVVTRASASRVRSSGILWGEGVQAKTSDFGTTLVTPFICLCENTYSPSSKLP</sequence>
<reference evidence="1" key="1">
    <citation type="submission" date="2020-06" db="EMBL/GenBank/DDBJ databases">
        <authorList>
            <person name="Li T."/>
            <person name="Hu X."/>
            <person name="Zhang T."/>
            <person name="Song X."/>
            <person name="Zhang H."/>
            <person name="Dai N."/>
            <person name="Sheng W."/>
            <person name="Hou X."/>
            <person name="Wei L."/>
        </authorList>
    </citation>
    <scope>NUCLEOTIDE SEQUENCE</scope>
    <source>
        <strain evidence="1">KEN1</strain>
        <tissue evidence="1">Leaf</tissue>
    </source>
</reference>
<protein>
    <submittedName>
        <fullName evidence="1">Uncharacterized protein</fullName>
    </submittedName>
</protein>
<dbReference type="EMBL" id="JACGWN010000013">
    <property type="protein sequence ID" value="KAL0411179.1"/>
    <property type="molecule type" value="Genomic_DNA"/>
</dbReference>
<evidence type="ECO:0000313" key="1">
    <source>
        <dbReference type="EMBL" id="KAL0411179.1"/>
    </source>
</evidence>
<dbReference type="AlphaFoldDB" id="A0AAW2U2W1"/>
<gene>
    <name evidence="1" type="ORF">Slati_3707600</name>
</gene>
<reference evidence="1" key="2">
    <citation type="journal article" date="2024" name="Plant">
        <title>Genomic evolution and insights into agronomic trait innovations of Sesamum species.</title>
        <authorList>
            <person name="Miao H."/>
            <person name="Wang L."/>
            <person name="Qu L."/>
            <person name="Liu H."/>
            <person name="Sun Y."/>
            <person name="Le M."/>
            <person name="Wang Q."/>
            <person name="Wei S."/>
            <person name="Zheng Y."/>
            <person name="Lin W."/>
            <person name="Duan Y."/>
            <person name="Cao H."/>
            <person name="Xiong S."/>
            <person name="Wang X."/>
            <person name="Wei L."/>
            <person name="Li C."/>
            <person name="Ma Q."/>
            <person name="Ju M."/>
            <person name="Zhao R."/>
            <person name="Li G."/>
            <person name="Mu C."/>
            <person name="Tian Q."/>
            <person name="Mei H."/>
            <person name="Zhang T."/>
            <person name="Gao T."/>
            <person name="Zhang H."/>
        </authorList>
    </citation>
    <scope>NUCLEOTIDE SEQUENCE</scope>
    <source>
        <strain evidence="1">KEN1</strain>
    </source>
</reference>
<accession>A0AAW2U2W1</accession>
<comment type="caution">
    <text evidence="1">The sequence shown here is derived from an EMBL/GenBank/DDBJ whole genome shotgun (WGS) entry which is preliminary data.</text>
</comment>